<dbReference type="Pfam" id="PF16010">
    <property type="entry name" value="CDH-cyt"/>
    <property type="match status" value="1"/>
</dbReference>
<keyword evidence="1" id="KW-1133">Transmembrane helix</keyword>
<dbReference type="Gene3D" id="1.20.120.1770">
    <property type="match status" value="1"/>
</dbReference>
<dbReference type="CDD" id="cd09630">
    <property type="entry name" value="CDH_like_cytochrome"/>
    <property type="match status" value="1"/>
</dbReference>
<dbReference type="Proteomes" id="UP001285441">
    <property type="component" value="Unassembled WGS sequence"/>
</dbReference>
<gene>
    <name evidence="4" type="ORF">B0H63DRAFT_464225</name>
</gene>
<feature type="transmembrane region" description="Helical" evidence="1">
    <location>
        <begin position="336"/>
        <end position="354"/>
    </location>
</feature>
<comment type="caution">
    <text evidence="4">The sequence shown here is derived from an EMBL/GenBank/DDBJ whole genome shotgun (WGS) entry which is preliminary data.</text>
</comment>
<feature type="transmembrane region" description="Helical" evidence="1">
    <location>
        <begin position="293"/>
        <end position="315"/>
    </location>
</feature>
<reference evidence="4" key="1">
    <citation type="journal article" date="2023" name="Mol. Phylogenet. Evol.">
        <title>Genome-scale phylogeny and comparative genomics of the fungal order Sordariales.</title>
        <authorList>
            <person name="Hensen N."/>
            <person name="Bonometti L."/>
            <person name="Westerberg I."/>
            <person name="Brannstrom I.O."/>
            <person name="Guillou S."/>
            <person name="Cros-Aarteil S."/>
            <person name="Calhoun S."/>
            <person name="Haridas S."/>
            <person name="Kuo A."/>
            <person name="Mondo S."/>
            <person name="Pangilinan J."/>
            <person name="Riley R."/>
            <person name="LaButti K."/>
            <person name="Andreopoulos B."/>
            <person name="Lipzen A."/>
            <person name="Chen C."/>
            <person name="Yan M."/>
            <person name="Daum C."/>
            <person name="Ng V."/>
            <person name="Clum A."/>
            <person name="Steindorff A."/>
            <person name="Ohm R.A."/>
            <person name="Martin F."/>
            <person name="Silar P."/>
            <person name="Natvig D.O."/>
            <person name="Lalanne C."/>
            <person name="Gautier V."/>
            <person name="Ament-Velasquez S.L."/>
            <person name="Kruys A."/>
            <person name="Hutchinson M.I."/>
            <person name="Powell A.J."/>
            <person name="Barry K."/>
            <person name="Miller A.N."/>
            <person name="Grigoriev I.V."/>
            <person name="Debuchy R."/>
            <person name="Gladieux P."/>
            <person name="Hiltunen Thoren M."/>
            <person name="Johannesson H."/>
        </authorList>
    </citation>
    <scope>NUCLEOTIDE SEQUENCE</scope>
    <source>
        <strain evidence="4">CBS 232.78</strain>
    </source>
</reference>
<feature type="transmembrane region" description="Helical" evidence="1">
    <location>
        <begin position="261"/>
        <end position="278"/>
    </location>
</feature>
<feature type="domain" description="DOMON" evidence="3">
    <location>
        <begin position="70"/>
        <end position="161"/>
    </location>
</feature>
<reference evidence="4" key="2">
    <citation type="submission" date="2023-06" db="EMBL/GenBank/DDBJ databases">
        <authorList>
            <consortium name="Lawrence Berkeley National Laboratory"/>
            <person name="Haridas S."/>
            <person name="Hensen N."/>
            <person name="Bonometti L."/>
            <person name="Westerberg I."/>
            <person name="Brannstrom I.O."/>
            <person name="Guillou S."/>
            <person name="Cros-Aarteil S."/>
            <person name="Calhoun S."/>
            <person name="Kuo A."/>
            <person name="Mondo S."/>
            <person name="Pangilinan J."/>
            <person name="Riley R."/>
            <person name="LaButti K."/>
            <person name="Andreopoulos B."/>
            <person name="Lipzen A."/>
            <person name="Chen C."/>
            <person name="Yanf M."/>
            <person name="Daum C."/>
            <person name="Ng V."/>
            <person name="Clum A."/>
            <person name="Steindorff A."/>
            <person name="Ohm R."/>
            <person name="Martin F."/>
            <person name="Silar P."/>
            <person name="Natvig D."/>
            <person name="Lalanne C."/>
            <person name="Gautier V."/>
            <person name="Ament-velasquez S.L."/>
            <person name="Kruys A."/>
            <person name="Hutchinson M.I."/>
            <person name="Powell A.J."/>
            <person name="Barry K."/>
            <person name="Miller A.N."/>
            <person name="Grigoriev I.V."/>
            <person name="Debuchy R."/>
            <person name="Gladieux P."/>
            <person name="Thoren M.H."/>
            <person name="Johannesson H."/>
        </authorList>
    </citation>
    <scope>NUCLEOTIDE SEQUENCE</scope>
    <source>
        <strain evidence="4">CBS 232.78</strain>
    </source>
</reference>
<dbReference type="InterPro" id="IPR005018">
    <property type="entry name" value="DOMON_domain"/>
</dbReference>
<accession>A0AAE0U3Z0</accession>
<keyword evidence="1" id="KW-0812">Transmembrane</keyword>
<organism evidence="4 5">
    <name type="scientific">Podospora didyma</name>
    <dbReference type="NCBI Taxonomy" id="330526"/>
    <lineage>
        <taxon>Eukaryota</taxon>
        <taxon>Fungi</taxon>
        <taxon>Dikarya</taxon>
        <taxon>Ascomycota</taxon>
        <taxon>Pezizomycotina</taxon>
        <taxon>Sordariomycetes</taxon>
        <taxon>Sordariomycetidae</taxon>
        <taxon>Sordariales</taxon>
        <taxon>Podosporaceae</taxon>
        <taxon>Podospora</taxon>
    </lineage>
</organism>
<evidence type="ECO:0000256" key="1">
    <source>
        <dbReference type="SAM" id="Phobius"/>
    </source>
</evidence>
<protein>
    <recommendedName>
        <fullName evidence="3">DOMON domain-containing protein</fullName>
    </recommendedName>
</protein>
<dbReference type="InterPro" id="IPR015920">
    <property type="entry name" value="Cellobiose_DH-like_cyt"/>
</dbReference>
<keyword evidence="5" id="KW-1185">Reference proteome</keyword>
<dbReference type="PANTHER" id="PTHR47797:SF1">
    <property type="entry name" value="CYTOCHROME B561 DOMAIN-CONTAINING PROTEIN-RELATED"/>
    <property type="match status" value="1"/>
</dbReference>
<dbReference type="AlphaFoldDB" id="A0AAE0U3Z0"/>
<dbReference type="SUPFAM" id="SSF49344">
    <property type="entry name" value="CBD9-like"/>
    <property type="match status" value="1"/>
</dbReference>
<keyword evidence="1" id="KW-0472">Membrane</keyword>
<feature type="transmembrane region" description="Helical" evidence="1">
    <location>
        <begin position="228"/>
        <end position="249"/>
    </location>
</feature>
<evidence type="ECO:0000256" key="2">
    <source>
        <dbReference type="SAM" id="SignalP"/>
    </source>
</evidence>
<dbReference type="PANTHER" id="PTHR47797">
    <property type="entry name" value="DEHYDROGENASE, PUTATIVE (AFU_ORTHOLOGUE AFUA_8G05805)-RELATED"/>
    <property type="match status" value="1"/>
</dbReference>
<evidence type="ECO:0000313" key="5">
    <source>
        <dbReference type="Proteomes" id="UP001285441"/>
    </source>
</evidence>
<keyword evidence="2" id="KW-0732">Signal</keyword>
<evidence type="ECO:0000313" key="4">
    <source>
        <dbReference type="EMBL" id="KAK3389724.1"/>
    </source>
</evidence>
<evidence type="ECO:0000259" key="3">
    <source>
        <dbReference type="SMART" id="SM00664"/>
    </source>
</evidence>
<dbReference type="SMART" id="SM00664">
    <property type="entry name" value="DoH"/>
    <property type="match status" value="1"/>
</dbReference>
<feature type="transmembrane region" description="Helical" evidence="1">
    <location>
        <begin position="366"/>
        <end position="387"/>
    </location>
</feature>
<dbReference type="Gene3D" id="2.60.40.1210">
    <property type="entry name" value="Cellobiose dehydrogenase, cytochrome domain"/>
    <property type="match status" value="1"/>
</dbReference>
<name>A0AAE0U3Z0_9PEZI</name>
<feature type="signal peptide" evidence="2">
    <location>
        <begin position="1"/>
        <end position="29"/>
    </location>
</feature>
<proteinExistence type="predicted"/>
<feature type="chain" id="PRO_5042169861" description="DOMON domain-containing protein" evidence="2">
    <location>
        <begin position="30"/>
        <end position="417"/>
    </location>
</feature>
<dbReference type="EMBL" id="JAULSW010000002">
    <property type="protein sequence ID" value="KAK3389724.1"/>
    <property type="molecule type" value="Genomic_DNA"/>
</dbReference>
<sequence length="417" mass="44958">MALLGIFARACPVFAWLLLCLLFGQIAQAADTAVSTLFVPETNTQISVNLPGDSSDDVNFYISAPDWYQYVAIGFGSDHANSLMLVAYPAADYNHITISPRFSTGNTEPIFAPEIKVTLNAGSGIKNQSIIANGTCHGCRSWATGSINARSTKQPMIFALGPNVGLSSDNPSALLRRHMGYGHFEVDMIKATGAAAGGLGVPTNITSGAVLVGDGLERDRNKAATAHGILFAIVALAVAPFDTLVAGALKRWPTLHAISSSLYFAMVIGALVPGIMISKEHILTQKFSTGHQVLGLITIVIMFGMVLWGIALMVIKKSAKKRGQEPPESSGLMSKVHTWVGRLVWLLFLINNGLGLKLSEQTMMFVLGYAVLAAGVVIFLLPVYFCIWRCTRKPKPKDEDSFELHDTIYNQNPNGYR</sequence>